<feature type="domain" description="C2H2-type" evidence="7">
    <location>
        <begin position="354"/>
        <end position="383"/>
    </location>
</feature>
<dbReference type="PANTHER" id="PTHR14003">
    <property type="entry name" value="TRANSCRIPTIONAL REPRESSOR PROTEIN YY"/>
    <property type="match status" value="1"/>
</dbReference>
<feature type="region of interest" description="Disordered" evidence="6">
    <location>
        <begin position="1"/>
        <end position="47"/>
    </location>
</feature>
<feature type="compositionally biased region" description="Acidic residues" evidence="6">
    <location>
        <begin position="786"/>
        <end position="799"/>
    </location>
</feature>
<evidence type="ECO:0000256" key="5">
    <source>
        <dbReference type="PROSITE-ProRule" id="PRU00042"/>
    </source>
</evidence>
<feature type="compositionally biased region" description="Low complexity" evidence="6">
    <location>
        <begin position="18"/>
        <end position="46"/>
    </location>
</feature>
<dbReference type="AlphaFoldDB" id="A0A0C3QX80"/>
<feature type="compositionally biased region" description="Basic residues" evidence="6">
    <location>
        <begin position="554"/>
        <end position="563"/>
    </location>
</feature>
<feature type="compositionally biased region" description="Acidic residues" evidence="6">
    <location>
        <begin position="739"/>
        <end position="749"/>
    </location>
</feature>
<reference evidence="9" key="2">
    <citation type="submission" date="2015-01" db="EMBL/GenBank/DDBJ databases">
        <title>Evolutionary Origins and Diversification of the Mycorrhizal Mutualists.</title>
        <authorList>
            <consortium name="DOE Joint Genome Institute"/>
            <consortium name="Mycorrhizal Genomics Consortium"/>
            <person name="Kohler A."/>
            <person name="Kuo A."/>
            <person name="Nagy L.G."/>
            <person name="Floudas D."/>
            <person name="Copeland A."/>
            <person name="Barry K.W."/>
            <person name="Cichocki N."/>
            <person name="Veneault-Fourrey C."/>
            <person name="LaButti K."/>
            <person name="Lindquist E.A."/>
            <person name="Lipzen A."/>
            <person name="Lundell T."/>
            <person name="Morin E."/>
            <person name="Murat C."/>
            <person name="Riley R."/>
            <person name="Ohm R."/>
            <person name="Sun H."/>
            <person name="Tunlid A."/>
            <person name="Henrissat B."/>
            <person name="Grigoriev I.V."/>
            <person name="Hibbett D.S."/>
            <person name="Martin F."/>
        </authorList>
    </citation>
    <scope>NUCLEOTIDE SEQUENCE [LARGE SCALE GENOMIC DNA]</scope>
    <source>
        <strain evidence="9">MUT 4182</strain>
    </source>
</reference>
<dbReference type="InterPro" id="IPR013087">
    <property type="entry name" value="Znf_C2H2_type"/>
</dbReference>
<name>A0A0C3QX80_9AGAM</name>
<feature type="compositionally biased region" description="Acidic residues" evidence="6">
    <location>
        <begin position="529"/>
        <end position="541"/>
    </location>
</feature>
<feature type="compositionally biased region" description="Basic residues" evidence="6">
    <location>
        <begin position="489"/>
        <end position="498"/>
    </location>
</feature>
<dbReference type="Proteomes" id="UP000054248">
    <property type="component" value="Unassembled WGS sequence"/>
</dbReference>
<dbReference type="PROSITE" id="PS00028">
    <property type="entry name" value="ZINC_FINGER_C2H2_1"/>
    <property type="match status" value="2"/>
</dbReference>
<evidence type="ECO:0000313" key="9">
    <source>
        <dbReference type="Proteomes" id="UP000054248"/>
    </source>
</evidence>
<dbReference type="OrthoDB" id="3243813at2759"/>
<feature type="compositionally biased region" description="Low complexity" evidence="6">
    <location>
        <begin position="84"/>
        <end position="98"/>
    </location>
</feature>
<dbReference type="SMART" id="SM00355">
    <property type="entry name" value="ZnF_C2H2"/>
    <property type="match status" value="2"/>
</dbReference>
<reference evidence="8 9" key="1">
    <citation type="submission" date="2014-04" db="EMBL/GenBank/DDBJ databases">
        <authorList>
            <consortium name="DOE Joint Genome Institute"/>
            <person name="Kuo A."/>
            <person name="Girlanda M."/>
            <person name="Perotto S."/>
            <person name="Kohler A."/>
            <person name="Nagy L.G."/>
            <person name="Floudas D."/>
            <person name="Copeland A."/>
            <person name="Barry K.W."/>
            <person name="Cichocki N."/>
            <person name="Veneault-Fourrey C."/>
            <person name="LaButti K."/>
            <person name="Lindquist E.A."/>
            <person name="Lipzen A."/>
            <person name="Lundell T."/>
            <person name="Morin E."/>
            <person name="Murat C."/>
            <person name="Sun H."/>
            <person name="Tunlid A."/>
            <person name="Henrissat B."/>
            <person name="Grigoriev I.V."/>
            <person name="Hibbett D.S."/>
            <person name="Martin F."/>
            <person name="Nordberg H.P."/>
            <person name="Cantor M.N."/>
            <person name="Hua S.X."/>
        </authorList>
    </citation>
    <scope>NUCLEOTIDE SEQUENCE [LARGE SCALE GENOMIC DNA]</scope>
    <source>
        <strain evidence="8 9">MUT 4182</strain>
    </source>
</reference>
<feature type="compositionally biased region" description="Polar residues" evidence="6">
    <location>
        <begin position="723"/>
        <end position="738"/>
    </location>
</feature>
<dbReference type="HOGENOM" id="CLU_344239_0_0_1"/>
<dbReference type="GO" id="GO:0008270">
    <property type="term" value="F:zinc ion binding"/>
    <property type="evidence" value="ECO:0007669"/>
    <property type="project" value="UniProtKB-KW"/>
</dbReference>
<dbReference type="STRING" id="1051891.A0A0C3QX80"/>
<evidence type="ECO:0000256" key="3">
    <source>
        <dbReference type="ARBA" id="ARBA00022771"/>
    </source>
</evidence>
<feature type="region of interest" description="Disordered" evidence="6">
    <location>
        <begin position="712"/>
        <end position="799"/>
    </location>
</feature>
<evidence type="ECO:0000256" key="2">
    <source>
        <dbReference type="ARBA" id="ARBA00022737"/>
    </source>
</evidence>
<feature type="compositionally biased region" description="Low complexity" evidence="6">
    <location>
        <begin position="196"/>
        <end position="206"/>
    </location>
</feature>
<feature type="region of interest" description="Disordered" evidence="6">
    <location>
        <begin position="194"/>
        <end position="256"/>
    </location>
</feature>
<accession>A0A0C3QX80</accession>
<dbReference type="GO" id="GO:0000785">
    <property type="term" value="C:chromatin"/>
    <property type="evidence" value="ECO:0007669"/>
    <property type="project" value="TreeGrafter"/>
</dbReference>
<dbReference type="Gene3D" id="3.30.160.60">
    <property type="entry name" value="Classic Zinc Finger"/>
    <property type="match status" value="2"/>
</dbReference>
<dbReference type="SUPFAM" id="SSF57667">
    <property type="entry name" value="beta-beta-alpha zinc fingers"/>
    <property type="match status" value="2"/>
</dbReference>
<dbReference type="PROSITE" id="PS50157">
    <property type="entry name" value="ZINC_FINGER_C2H2_2"/>
    <property type="match status" value="2"/>
</dbReference>
<dbReference type="InterPro" id="IPR036236">
    <property type="entry name" value="Znf_C2H2_sf"/>
</dbReference>
<dbReference type="GO" id="GO:0000981">
    <property type="term" value="F:DNA-binding transcription factor activity, RNA polymerase II-specific"/>
    <property type="evidence" value="ECO:0007669"/>
    <property type="project" value="TreeGrafter"/>
</dbReference>
<protein>
    <recommendedName>
        <fullName evidence="7">C2H2-type domain-containing protein</fullName>
    </recommendedName>
</protein>
<sequence>MAEETETSASKTTEETESPSSSSQQLPNPSEEPPASSSANGPPAGNLTPIITAGPMLNPYLPPGVVPYYRQVAPSPVALPSNSTTTAVGTTPPTTAALHPPPPHPHASPTATATTFPGNLAAMPIFPPHYNPYSFMQNQHTYQQQYHAAAVAFNPHAAPYGPAGGIQVGMIPSYGIGYPYGLVDPLRRPAFPPVPTTSVPPVTSSAAEKKKHAGAEDASSSQPKTIPGLASLTSPSYYPSPPDINESRRNGAGRKITPVTRDVPEDLADQRPDDLYEEVDVLDSSVTVVDSASGDSVNIADPGSYPWATTVAGPSTFHGVPLTTKFRCKICDHIFPKKHTVVTHIKTHLGKKSYPCTFAGCTMAFVREHDRKRHQATHTGERSHICECGKQFSRQDALRRHAQYGRCPNRGPVPSQLANVKVDIFAPSVGDDKTLLQQADEDTLASELGTGVAMDVTADGEDQAAPTNNEEEDQLAGDDGAAQGSKPSAKSRPRRSTAPKKESAEPAAPKVKGTKKKRKRSSFARPVDDGDSELDEDDEDGIVVQPPPPPAPARKTKKQRKSPQPKATPPVPARADSPEEEDELIDSYEEEDPNHAPSSFQFALPGVHSKEQIKASQSKKRVQPRRGRGAGASIETEIPVVVETPVTESQSHTEEAYDQVSIQPPSFASTSTDTDINSGDKYASIIERMNRTPFGIEAEVMKTTFPLGLVRNVGGQPAPSEALQRQQADQDVTMSDWVQDQDSDADMSDENGGGAKKAAESAPTTQAVVATALKEPSKGIAAVGEESSEPESDGPEEEDVAAVLGVEKASPVKETPPTVAAS</sequence>
<keyword evidence="4" id="KW-0862">Zinc</keyword>
<evidence type="ECO:0000256" key="4">
    <source>
        <dbReference type="ARBA" id="ARBA00022833"/>
    </source>
</evidence>
<evidence type="ECO:0000256" key="6">
    <source>
        <dbReference type="SAM" id="MobiDB-lite"/>
    </source>
</evidence>
<gene>
    <name evidence="8" type="ORF">M407DRAFT_17585</name>
</gene>
<feature type="compositionally biased region" description="Polar residues" evidence="6">
    <location>
        <begin position="660"/>
        <end position="677"/>
    </location>
</feature>
<dbReference type="EMBL" id="KN822947">
    <property type="protein sequence ID" value="KIO33624.1"/>
    <property type="molecule type" value="Genomic_DNA"/>
</dbReference>
<keyword evidence="2" id="KW-0677">Repeat</keyword>
<proteinExistence type="predicted"/>
<feature type="compositionally biased region" description="Basic residues" evidence="6">
    <location>
        <begin position="512"/>
        <end position="522"/>
    </location>
</feature>
<keyword evidence="3 5" id="KW-0863">Zinc-finger</keyword>
<feature type="region of interest" description="Disordered" evidence="6">
    <location>
        <begin position="462"/>
        <end position="678"/>
    </location>
</feature>
<feature type="compositionally biased region" description="Basic residues" evidence="6">
    <location>
        <begin position="617"/>
        <end position="628"/>
    </location>
</feature>
<evidence type="ECO:0000313" key="8">
    <source>
        <dbReference type="EMBL" id="KIO33624.1"/>
    </source>
</evidence>
<evidence type="ECO:0000256" key="1">
    <source>
        <dbReference type="ARBA" id="ARBA00022723"/>
    </source>
</evidence>
<feature type="region of interest" description="Disordered" evidence="6">
    <location>
        <begin position="80"/>
        <end position="110"/>
    </location>
</feature>
<feature type="compositionally biased region" description="Low complexity" evidence="6">
    <location>
        <begin position="634"/>
        <end position="648"/>
    </location>
</feature>
<keyword evidence="1" id="KW-0479">Metal-binding</keyword>
<evidence type="ECO:0000259" key="7">
    <source>
        <dbReference type="PROSITE" id="PS50157"/>
    </source>
</evidence>
<dbReference type="GO" id="GO:0000978">
    <property type="term" value="F:RNA polymerase II cis-regulatory region sequence-specific DNA binding"/>
    <property type="evidence" value="ECO:0007669"/>
    <property type="project" value="TreeGrafter"/>
</dbReference>
<organism evidence="8 9">
    <name type="scientific">Tulasnella calospora MUT 4182</name>
    <dbReference type="NCBI Taxonomy" id="1051891"/>
    <lineage>
        <taxon>Eukaryota</taxon>
        <taxon>Fungi</taxon>
        <taxon>Dikarya</taxon>
        <taxon>Basidiomycota</taxon>
        <taxon>Agaricomycotina</taxon>
        <taxon>Agaricomycetes</taxon>
        <taxon>Cantharellales</taxon>
        <taxon>Tulasnellaceae</taxon>
        <taxon>Tulasnella</taxon>
    </lineage>
</organism>
<dbReference type="GO" id="GO:0005667">
    <property type="term" value="C:transcription regulator complex"/>
    <property type="evidence" value="ECO:0007669"/>
    <property type="project" value="TreeGrafter"/>
</dbReference>
<dbReference type="PANTHER" id="PTHR14003:SF19">
    <property type="entry name" value="YY2 TRANSCRIPTION FACTOR"/>
    <property type="match status" value="1"/>
</dbReference>
<dbReference type="GO" id="GO:0031519">
    <property type="term" value="C:PcG protein complex"/>
    <property type="evidence" value="ECO:0007669"/>
    <property type="project" value="TreeGrafter"/>
</dbReference>
<feature type="domain" description="C2H2-type" evidence="7">
    <location>
        <begin position="326"/>
        <end position="353"/>
    </location>
</feature>
<keyword evidence="9" id="KW-1185">Reference proteome</keyword>
<feature type="compositionally biased region" description="Acidic residues" evidence="6">
    <location>
        <begin position="578"/>
        <end position="592"/>
    </location>
</feature>